<sequence>MDYTIDLQFEPIHEFMNSLHSYICRKSHKKIDLAPSWAQETKEKLTPEFAKTLDGMLINGDWTLAYLLAFLVPKGLGVDGFLTWFEQLSIHDLIELFAANGNKFPQYELEVFQKSMLSLFHQWNEQYYKNVDPAILNALQLEKKERLQRLTEIQGEAFVDETTNGMLFKPFPGFKELWLVPQYHFQPLNIVSQYGDKIICHYNSCIYLGDEDVIPTHDLRLLRSLGEKNRLKILRFLHQGPRTFTEIVSHLKLSKGITHDHISKLRSAGALYAHFEGENLTEYSLRKNALYKLQNRLIHYIEEGG</sequence>
<keyword evidence="1" id="KW-0238">DNA-binding</keyword>
<dbReference type="SMART" id="SM00418">
    <property type="entry name" value="HTH_ARSR"/>
    <property type="match status" value="1"/>
</dbReference>
<proteinExistence type="predicted"/>
<dbReference type="Proteomes" id="UP001139347">
    <property type="component" value="Unassembled WGS sequence"/>
</dbReference>
<dbReference type="InterPro" id="IPR011991">
    <property type="entry name" value="ArsR-like_HTH"/>
</dbReference>
<dbReference type="Gene3D" id="1.10.10.10">
    <property type="entry name" value="Winged helix-like DNA-binding domain superfamily/Winged helix DNA-binding domain"/>
    <property type="match status" value="1"/>
</dbReference>
<comment type="caution">
    <text evidence="3">The sequence shown here is derived from an EMBL/GenBank/DDBJ whole genome shotgun (WGS) entry which is preliminary data.</text>
</comment>
<dbReference type="GO" id="GO:0003700">
    <property type="term" value="F:DNA-binding transcription factor activity"/>
    <property type="evidence" value="ECO:0007669"/>
    <property type="project" value="InterPro"/>
</dbReference>
<organism evidence="3 4">
    <name type="scientific">Paenibacillus mangrovi</name>
    <dbReference type="NCBI Taxonomy" id="2931978"/>
    <lineage>
        <taxon>Bacteria</taxon>
        <taxon>Bacillati</taxon>
        <taxon>Bacillota</taxon>
        <taxon>Bacilli</taxon>
        <taxon>Bacillales</taxon>
        <taxon>Paenibacillaceae</taxon>
        <taxon>Paenibacillus</taxon>
    </lineage>
</organism>
<dbReference type="InterPro" id="IPR036390">
    <property type="entry name" value="WH_DNA-bd_sf"/>
</dbReference>
<evidence type="ECO:0000259" key="2">
    <source>
        <dbReference type="SMART" id="SM00418"/>
    </source>
</evidence>
<dbReference type="InterPro" id="IPR036388">
    <property type="entry name" value="WH-like_DNA-bd_sf"/>
</dbReference>
<dbReference type="Pfam" id="PF01022">
    <property type="entry name" value="HTH_5"/>
    <property type="match status" value="1"/>
</dbReference>
<dbReference type="AlphaFoldDB" id="A0A9X2B2F0"/>
<keyword evidence="4" id="KW-1185">Reference proteome</keyword>
<evidence type="ECO:0000256" key="1">
    <source>
        <dbReference type="ARBA" id="ARBA00023125"/>
    </source>
</evidence>
<evidence type="ECO:0000313" key="4">
    <source>
        <dbReference type="Proteomes" id="UP001139347"/>
    </source>
</evidence>
<protein>
    <submittedName>
        <fullName evidence="3">Winged helix-turn-helix domain-containing protein</fullName>
    </submittedName>
</protein>
<reference evidence="3" key="1">
    <citation type="submission" date="2022-04" db="EMBL/GenBank/DDBJ databases">
        <title>Paenibacillus mangrovi sp. nov., a novel endophytic bacterium isolated from bark of Kandelia candel.</title>
        <authorList>
            <person name="Tuo L."/>
        </authorList>
    </citation>
    <scope>NUCLEOTIDE SEQUENCE</scope>
    <source>
        <strain evidence="3">KQZ6P-2</strain>
    </source>
</reference>
<accession>A0A9X2B2F0</accession>
<dbReference type="SUPFAM" id="SSF46785">
    <property type="entry name" value="Winged helix' DNA-binding domain"/>
    <property type="match status" value="1"/>
</dbReference>
<dbReference type="GO" id="GO:0003677">
    <property type="term" value="F:DNA binding"/>
    <property type="evidence" value="ECO:0007669"/>
    <property type="project" value="UniProtKB-KW"/>
</dbReference>
<gene>
    <name evidence="3" type="ORF">MUG84_11965</name>
</gene>
<dbReference type="InterPro" id="IPR001845">
    <property type="entry name" value="HTH_ArsR_DNA-bd_dom"/>
</dbReference>
<dbReference type="EMBL" id="JALIRP010000004">
    <property type="protein sequence ID" value="MCJ8012449.1"/>
    <property type="molecule type" value="Genomic_DNA"/>
</dbReference>
<feature type="domain" description="HTH arsR-type" evidence="2">
    <location>
        <begin position="220"/>
        <end position="302"/>
    </location>
</feature>
<dbReference type="RefSeq" id="WP_244725247.1">
    <property type="nucleotide sequence ID" value="NZ_JALIRP010000004.1"/>
</dbReference>
<evidence type="ECO:0000313" key="3">
    <source>
        <dbReference type="EMBL" id="MCJ8012449.1"/>
    </source>
</evidence>
<dbReference type="CDD" id="cd00090">
    <property type="entry name" value="HTH_ARSR"/>
    <property type="match status" value="1"/>
</dbReference>
<name>A0A9X2B2F0_9BACL</name>